<feature type="non-terminal residue" evidence="1">
    <location>
        <position position="1"/>
    </location>
</feature>
<proteinExistence type="predicted"/>
<reference evidence="1" key="1">
    <citation type="submission" date="2021-06" db="EMBL/GenBank/DDBJ databases">
        <authorList>
            <person name="Hodson N. C."/>
            <person name="Mongue J. A."/>
            <person name="Jaron S. K."/>
        </authorList>
    </citation>
    <scope>NUCLEOTIDE SEQUENCE</scope>
</reference>
<gene>
    <name evidence="1" type="ORF">AFUS01_LOCUS27306</name>
</gene>
<protein>
    <submittedName>
        <fullName evidence="1">Uncharacterized protein</fullName>
    </submittedName>
</protein>
<evidence type="ECO:0000313" key="2">
    <source>
        <dbReference type="Proteomes" id="UP000708208"/>
    </source>
</evidence>
<dbReference type="Proteomes" id="UP000708208">
    <property type="component" value="Unassembled WGS sequence"/>
</dbReference>
<dbReference type="EMBL" id="CAJVCH010376185">
    <property type="protein sequence ID" value="CAG7816702.1"/>
    <property type="molecule type" value="Genomic_DNA"/>
</dbReference>
<keyword evidence="2" id="KW-1185">Reference proteome</keyword>
<name>A0A8J2PBK0_9HEXA</name>
<evidence type="ECO:0000313" key="1">
    <source>
        <dbReference type="EMBL" id="CAG7816702.1"/>
    </source>
</evidence>
<accession>A0A8J2PBK0</accession>
<comment type="caution">
    <text evidence="1">The sequence shown here is derived from an EMBL/GenBank/DDBJ whole genome shotgun (WGS) entry which is preliminary data.</text>
</comment>
<organism evidence="1 2">
    <name type="scientific">Allacma fusca</name>
    <dbReference type="NCBI Taxonomy" id="39272"/>
    <lineage>
        <taxon>Eukaryota</taxon>
        <taxon>Metazoa</taxon>
        <taxon>Ecdysozoa</taxon>
        <taxon>Arthropoda</taxon>
        <taxon>Hexapoda</taxon>
        <taxon>Collembola</taxon>
        <taxon>Symphypleona</taxon>
        <taxon>Sminthuridae</taxon>
        <taxon>Allacma</taxon>
    </lineage>
</organism>
<sequence>WTERDGRRCLWNFALTY</sequence>
<dbReference type="AlphaFoldDB" id="A0A8J2PBK0"/>